<dbReference type="Pfam" id="PF23627">
    <property type="entry name" value="LisH_WDR26"/>
    <property type="match status" value="1"/>
</dbReference>
<keyword evidence="2" id="KW-0677">Repeat</keyword>
<dbReference type="Pfam" id="PF00400">
    <property type="entry name" value="WD40"/>
    <property type="match status" value="5"/>
</dbReference>
<dbReference type="SMART" id="SM00668">
    <property type="entry name" value="CTLH"/>
    <property type="match status" value="1"/>
</dbReference>
<dbReference type="InterPro" id="IPR036322">
    <property type="entry name" value="WD40_repeat_dom_sf"/>
</dbReference>
<keyword evidence="1 3" id="KW-0853">WD repeat</keyword>
<reference evidence="5" key="2">
    <citation type="submission" date="2020-08" db="EMBL/GenBank/DDBJ databases">
        <title>Plant Genome Project.</title>
        <authorList>
            <person name="Zhang R.-G."/>
        </authorList>
    </citation>
    <scope>NUCLEOTIDE SEQUENCE</scope>
    <source>
        <strain evidence="5">Huo1</strain>
        <tissue evidence="5">Leaf</tissue>
    </source>
</reference>
<organism evidence="5">
    <name type="scientific">Salvia splendens</name>
    <name type="common">Scarlet sage</name>
    <dbReference type="NCBI Taxonomy" id="180675"/>
    <lineage>
        <taxon>Eukaryota</taxon>
        <taxon>Viridiplantae</taxon>
        <taxon>Streptophyta</taxon>
        <taxon>Embryophyta</taxon>
        <taxon>Tracheophyta</taxon>
        <taxon>Spermatophyta</taxon>
        <taxon>Magnoliopsida</taxon>
        <taxon>eudicotyledons</taxon>
        <taxon>Gunneridae</taxon>
        <taxon>Pentapetalae</taxon>
        <taxon>asterids</taxon>
        <taxon>lamiids</taxon>
        <taxon>Lamiales</taxon>
        <taxon>Lamiaceae</taxon>
        <taxon>Nepetoideae</taxon>
        <taxon>Mentheae</taxon>
        <taxon>Salviinae</taxon>
        <taxon>Salvia</taxon>
        <taxon>Salvia subgen. Calosphace</taxon>
        <taxon>core Calosphace</taxon>
    </lineage>
</organism>
<dbReference type="PROSITE" id="PS50896">
    <property type="entry name" value="LISH"/>
    <property type="match status" value="1"/>
</dbReference>
<protein>
    <recommendedName>
        <fullName evidence="4">CTLH domain-containing protein</fullName>
    </recommendedName>
</protein>
<dbReference type="AlphaFoldDB" id="A0A8X8YAI5"/>
<evidence type="ECO:0000313" key="6">
    <source>
        <dbReference type="Proteomes" id="UP000298416"/>
    </source>
</evidence>
<dbReference type="SUPFAM" id="SSF50978">
    <property type="entry name" value="WD40 repeat-like"/>
    <property type="match status" value="1"/>
</dbReference>
<dbReference type="PANTHER" id="PTHR22838:SF23">
    <property type="entry name" value="WD REPEAT-CONTAINING PROTEIN WDS HOMOLOG"/>
    <property type="match status" value="1"/>
</dbReference>
<feature type="repeat" description="WD" evidence="3">
    <location>
        <begin position="353"/>
        <end position="394"/>
    </location>
</feature>
<feature type="repeat" description="WD" evidence="3">
    <location>
        <begin position="567"/>
        <end position="599"/>
    </location>
</feature>
<proteinExistence type="predicted"/>
<dbReference type="InterPro" id="IPR006594">
    <property type="entry name" value="LisH"/>
</dbReference>
<dbReference type="SMART" id="SM00320">
    <property type="entry name" value="WD40"/>
    <property type="match status" value="7"/>
</dbReference>
<evidence type="ECO:0000313" key="5">
    <source>
        <dbReference type="EMBL" id="KAG6429081.1"/>
    </source>
</evidence>
<dbReference type="InterPro" id="IPR051350">
    <property type="entry name" value="WD_repeat-ST_regulator"/>
</dbReference>
<dbReference type="InterPro" id="IPR015943">
    <property type="entry name" value="WD40/YVTN_repeat-like_dom_sf"/>
</dbReference>
<dbReference type="Gene3D" id="2.130.10.10">
    <property type="entry name" value="YVTN repeat-like/Quinoprotein amine dehydrogenase"/>
    <property type="match status" value="2"/>
</dbReference>
<evidence type="ECO:0000259" key="4">
    <source>
        <dbReference type="PROSITE" id="PS50897"/>
    </source>
</evidence>
<dbReference type="EMBL" id="PNBA02000003">
    <property type="protein sequence ID" value="KAG6429081.1"/>
    <property type="molecule type" value="Genomic_DNA"/>
</dbReference>
<dbReference type="InterPro" id="IPR006595">
    <property type="entry name" value="CTLH_C"/>
</dbReference>
<reference evidence="5" key="1">
    <citation type="submission" date="2018-01" db="EMBL/GenBank/DDBJ databases">
        <authorList>
            <person name="Mao J.F."/>
        </authorList>
    </citation>
    <scope>NUCLEOTIDE SEQUENCE</scope>
    <source>
        <strain evidence="5">Huo1</strain>
        <tissue evidence="5">Leaf</tissue>
    </source>
</reference>
<dbReference type="CDD" id="cd00200">
    <property type="entry name" value="WD40"/>
    <property type="match status" value="1"/>
</dbReference>
<comment type="caution">
    <text evidence="5">The sequence shown here is derived from an EMBL/GenBank/DDBJ whole genome shotgun (WGS) entry which is preliminary data.</text>
</comment>
<sequence length="614" mass="69658">MEMLDDLGDDVIGPRGLIKTRELVRIIIQCLYALGYSKSAACLESESGITCKSPEFELLESLILDGNWGECIECLHKINSLDDETRPSVSFLVLEQCLLECLDCGNISLALDMMRKQFSSLKIGAEIVHRLSYELLSLKGLRLGCIDSDSVQDLRKKLLSNLEKVLPPPITLPERRLEHLVEMAISAWVDGCVYHTSSDSVSLYRDHHCDRDQFPTETTQILTNHQHEVWSVQFSNNGEYLASSSRDCTAIIWKVYAHIVELDLSMMKYALVDLIPHRFRYKAGVIIASVPLKKLYTFVACWTYSPYKDARISCRRLQFRELTVAPCLRLLFPCSGSLTFVQDDNRVTLRFVLRSHEKPVSFVAWSPDNTMLLTCGNREVLKLWDAETGICRHTFGGDGFVVSCCAWFPDSKRLVCGSSDPKKGIYMWDCEGNEIKAWKGMRMPKVLDIAVTPDGENLISIFSDKEIRILNLATNAERVISEEHSITSLSVSGDSNYLIVNLNSQEIHLWDVTTKWIKPRKYNGHMQQKYVIRSCFGGLNSMFIASGSEDSKVYIWTRRSSDPLEILSGHLKTVNSVSWNPRRPQMLASASDDNTVRIWGPCRSNRAECDNFTE</sequence>
<evidence type="ECO:0000256" key="3">
    <source>
        <dbReference type="PROSITE-ProRule" id="PRU00221"/>
    </source>
</evidence>
<dbReference type="Proteomes" id="UP000298416">
    <property type="component" value="Unassembled WGS sequence"/>
</dbReference>
<feature type="repeat" description="WD" evidence="3">
    <location>
        <begin position="222"/>
        <end position="255"/>
    </location>
</feature>
<feature type="domain" description="CTLH" evidence="4">
    <location>
        <begin position="52"/>
        <end position="109"/>
    </location>
</feature>
<evidence type="ECO:0000256" key="1">
    <source>
        <dbReference type="ARBA" id="ARBA00022574"/>
    </source>
</evidence>
<dbReference type="PANTHER" id="PTHR22838">
    <property type="entry name" value="WD REPEAT PROTEIN 26-RELATED"/>
    <property type="match status" value="1"/>
</dbReference>
<dbReference type="PROSITE" id="PS50897">
    <property type="entry name" value="CTLH"/>
    <property type="match status" value="1"/>
</dbReference>
<dbReference type="InterPro" id="IPR001680">
    <property type="entry name" value="WD40_rpt"/>
</dbReference>
<gene>
    <name evidence="5" type="ORF">SASPL_107120</name>
</gene>
<keyword evidence="6" id="KW-1185">Reference proteome</keyword>
<dbReference type="PROSITE" id="PS50082">
    <property type="entry name" value="WD_REPEATS_2"/>
    <property type="match status" value="3"/>
</dbReference>
<accession>A0A8X8YAI5</accession>
<dbReference type="SMART" id="SM00667">
    <property type="entry name" value="LisH"/>
    <property type="match status" value="1"/>
</dbReference>
<dbReference type="PROSITE" id="PS50294">
    <property type="entry name" value="WD_REPEATS_REGION"/>
    <property type="match status" value="3"/>
</dbReference>
<evidence type="ECO:0000256" key="2">
    <source>
        <dbReference type="ARBA" id="ARBA00022737"/>
    </source>
</evidence>
<name>A0A8X8YAI5_SALSN</name>